<evidence type="ECO:0000313" key="3">
    <source>
        <dbReference type="EMBL" id="AQT42293.1"/>
    </source>
</evidence>
<feature type="coiled-coil region" evidence="1">
    <location>
        <begin position="127"/>
        <end position="157"/>
    </location>
</feature>
<accession>A0A1U9MAE4</accession>
<organism evidence="3 4">
    <name type="scientific">Bartonella apihabitans</name>
    <dbReference type="NCBI Taxonomy" id="2750929"/>
    <lineage>
        <taxon>Bacteria</taxon>
        <taxon>Pseudomonadati</taxon>
        <taxon>Pseudomonadota</taxon>
        <taxon>Alphaproteobacteria</taxon>
        <taxon>Hyphomicrobiales</taxon>
        <taxon>Bartonellaceae</taxon>
        <taxon>Bartonella</taxon>
    </lineage>
</organism>
<evidence type="ECO:0000256" key="1">
    <source>
        <dbReference type="SAM" id="Coils"/>
    </source>
</evidence>
<dbReference type="PROSITE" id="PS50983">
    <property type="entry name" value="FE_B12_PBP"/>
    <property type="match status" value="1"/>
</dbReference>
<sequence length="282" mass="30456">MCIFLAVTTTPQSARAKKADVFPEGAKIISVGGAVTEIVYALGAGEQLIARDTTSSYPDEVQKLPDVGYMRNLSPEGILSLAPDAILLDQGSGPASTVEILENASIPMLEVPEHFTREGVREKIEKIGQALHRQDKAEALIKEVEQEFAKNDQLIKDHGDAKRILFVLTVQNGRLMAAGKDTAADGIIRLSGARNAIDGYNGYKLLTDEAIINSSPDLILMMGHSGISATVEDLYKIPAVETTPAFKHKAIKQMDGLYLLGFGPRTPLAVREVIDALYQNGQ</sequence>
<dbReference type="InterPro" id="IPR050902">
    <property type="entry name" value="ABC_Transporter_SBP"/>
</dbReference>
<keyword evidence="1" id="KW-0175">Coiled coil</keyword>
<dbReference type="RefSeq" id="WP_225868341.1">
    <property type="nucleotide sequence ID" value="NZ_CP015820.1"/>
</dbReference>
<reference evidence="3 4" key="1">
    <citation type="submission" date="2016-11" db="EMBL/GenBank/DDBJ databases">
        <title>Comparative genomics of Bartonella apis.</title>
        <authorList>
            <person name="Engel P."/>
        </authorList>
    </citation>
    <scope>NUCLEOTIDE SEQUENCE [LARGE SCALE GENOMIC DNA]</scope>
    <source>
        <strain evidence="3 4">BBC0178</strain>
    </source>
</reference>
<dbReference type="KEGG" id="bapa:BBC0178_008020"/>
<keyword evidence="4" id="KW-1185">Reference proteome</keyword>
<protein>
    <submittedName>
        <fullName evidence="3">Iron complex transport system substrate-binding protein</fullName>
    </submittedName>
</protein>
<dbReference type="Proteomes" id="UP000189660">
    <property type="component" value="Chromosome"/>
</dbReference>
<dbReference type="AlphaFoldDB" id="A0A1U9MAE4"/>
<dbReference type="Gene3D" id="3.40.50.1980">
    <property type="entry name" value="Nitrogenase molybdenum iron protein domain"/>
    <property type="match status" value="2"/>
</dbReference>
<feature type="domain" description="Fe/B12 periplasmic-binding" evidence="2">
    <location>
        <begin position="27"/>
        <end position="282"/>
    </location>
</feature>
<evidence type="ECO:0000259" key="2">
    <source>
        <dbReference type="PROSITE" id="PS50983"/>
    </source>
</evidence>
<dbReference type="SUPFAM" id="SSF53807">
    <property type="entry name" value="Helical backbone' metal receptor"/>
    <property type="match status" value="1"/>
</dbReference>
<dbReference type="InterPro" id="IPR002491">
    <property type="entry name" value="ABC_transptr_periplasmic_BD"/>
</dbReference>
<dbReference type="CDD" id="cd01149">
    <property type="entry name" value="HutB"/>
    <property type="match status" value="1"/>
</dbReference>
<dbReference type="PANTHER" id="PTHR30535">
    <property type="entry name" value="VITAMIN B12-BINDING PROTEIN"/>
    <property type="match status" value="1"/>
</dbReference>
<dbReference type="Pfam" id="PF01497">
    <property type="entry name" value="Peripla_BP_2"/>
    <property type="match status" value="1"/>
</dbReference>
<dbReference type="PANTHER" id="PTHR30535:SF4">
    <property type="entry name" value="HEMIN-BINDING PERIPLASMIC PROTEIN HMUT"/>
    <property type="match status" value="1"/>
</dbReference>
<name>A0A1U9MAE4_9HYPH</name>
<dbReference type="EMBL" id="CP015820">
    <property type="protein sequence ID" value="AQT42293.1"/>
    <property type="molecule type" value="Genomic_DNA"/>
</dbReference>
<proteinExistence type="predicted"/>
<evidence type="ECO:0000313" key="4">
    <source>
        <dbReference type="Proteomes" id="UP000189660"/>
    </source>
</evidence>
<gene>
    <name evidence="3" type="ORF">BBC0178_008020</name>
</gene>